<reference evidence="1" key="2">
    <citation type="submission" date="2017-11" db="EMBL/GenBank/DDBJ databases">
        <title>Coralsnake Venomics: Analyses of Venom Gland Transcriptomes and Proteomes of Six Brazilian Taxa.</title>
        <authorList>
            <person name="Aird S.D."/>
            <person name="Jorge da Silva N."/>
            <person name="Qiu L."/>
            <person name="Villar-Briones A."/>
            <person name="Aparecida-Saddi V."/>
            <person name="Campos-Telles M.P."/>
            <person name="Grau M."/>
            <person name="Mikheyev A.S."/>
        </authorList>
    </citation>
    <scope>NUCLEOTIDE SEQUENCE</scope>
    <source>
        <tissue evidence="1">Venom_gland</tissue>
    </source>
</reference>
<dbReference type="AlphaFoldDB" id="A0A2D4HA84"/>
<organism evidence="1">
    <name type="scientific">Micrurus lemniscatus lemniscatus</name>
    <dbReference type="NCBI Taxonomy" id="129467"/>
    <lineage>
        <taxon>Eukaryota</taxon>
        <taxon>Metazoa</taxon>
        <taxon>Chordata</taxon>
        <taxon>Craniata</taxon>
        <taxon>Vertebrata</taxon>
        <taxon>Euteleostomi</taxon>
        <taxon>Lepidosauria</taxon>
        <taxon>Squamata</taxon>
        <taxon>Bifurcata</taxon>
        <taxon>Unidentata</taxon>
        <taxon>Episquamata</taxon>
        <taxon>Toxicofera</taxon>
        <taxon>Serpentes</taxon>
        <taxon>Colubroidea</taxon>
        <taxon>Elapidae</taxon>
        <taxon>Elapinae</taxon>
        <taxon>Micrurus</taxon>
    </lineage>
</organism>
<dbReference type="Gene3D" id="3.30.70.1820">
    <property type="entry name" value="L1 transposable element, RRM domain"/>
    <property type="match status" value="1"/>
</dbReference>
<evidence type="ECO:0000313" key="1">
    <source>
        <dbReference type="EMBL" id="LAA68891.1"/>
    </source>
</evidence>
<dbReference type="EMBL" id="IACK01015261">
    <property type="protein sequence ID" value="LAA68891.1"/>
    <property type="molecule type" value="Transcribed_RNA"/>
</dbReference>
<name>A0A2D4HA84_MICLE</name>
<protein>
    <submittedName>
        <fullName evidence="1">Uncharacterized protein</fullName>
    </submittedName>
</protein>
<sequence>MEDSLVYLEMDKAATYLRFQNIVESKEEDLEQVMAEILAEVLERDKDDILKKLDEVYRVNTNYARCHKCPKEVYVRFARRKVWDIIYKISREETIKYKDK</sequence>
<reference evidence="1" key="1">
    <citation type="submission" date="2017-07" db="EMBL/GenBank/DDBJ databases">
        <authorList>
            <person name="Mikheyev A."/>
            <person name="Grau M."/>
        </authorList>
    </citation>
    <scope>NUCLEOTIDE SEQUENCE</scope>
    <source>
        <tissue evidence="1">Venom_gland</tissue>
    </source>
</reference>
<accession>A0A2D4HA84</accession>
<proteinExistence type="predicted"/>